<accession>A0ABV4NNK0</accession>
<protein>
    <submittedName>
        <fullName evidence="1">Uncharacterized protein</fullName>
    </submittedName>
</protein>
<sequence>MYSSFALFALLSTATSQNTCTDGIALAKGVAAIFGEYPWYSHHEKDYVIRNYPKMYLVVPKKLNESLKAGGIPKATINKENCQVINVYLAR</sequence>
<proteinExistence type="predicted"/>
<keyword evidence="2" id="KW-1185">Reference proteome</keyword>
<dbReference type="RefSeq" id="WP_299582386.1">
    <property type="nucleotide sequence ID" value="NZ_JBGMEL010000009.1"/>
</dbReference>
<dbReference type="Proteomes" id="UP001569414">
    <property type="component" value="Unassembled WGS sequence"/>
</dbReference>
<evidence type="ECO:0000313" key="2">
    <source>
        <dbReference type="Proteomes" id="UP001569414"/>
    </source>
</evidence>
<gene>
    <name evidence="1" type="ORF">ACCI51_10560</name>
</gene>
<dbReference type="EMBL" id="JBGMEL010000009">
    <property type="protein sequence ID" value="MFA0790986.1"/>
    <property type="molecule type" value="Genomic_DNA"/>
</dbReference>
<name>A0ABV4NNK0_9GAMM</name>
<evidence type="ECO:0000313" key="1">
    <source>
        <dbReference type="EMBL" id="MFA0790986.1"/>
    </source>
</evidence>
<organism evidence="1 2">
    <name type="scientific">Microbulbifer echini</name>
    <dbReference type="NCBI Taxonomy" id="1529067"/>
    <lineage>
        <taxon>Bacteria</taxon>
        <taxon>Pseudomonadati</taxon>
        <taxon>Pseudomonadota</taxon>
        <taxon>Gammaproteobacteria</taxon>
        <taxon>Cellvibrionales</taxon>
        <taxon>Microbulbiferaceae</taxon>
        <taxon>Microbulbifer</taxon>
    </lineage>
</organism>
<reference evidence="1 2" key="1">
    <citation type="submission" date="2024-08" db="EMBL/GenBank/DDBJ databases">
        <authorList>
            <person name="Ishaq N."/>
        </authorList>
    </citation>
    <scope>NUCLEOTIDE SEQUENCE [LARGE SCALE GENOMIC DNA]</scope>
    <source>
        <strain evidence="1 2">JCM 30400</strain>
    </source>
</reference>
<comment type="caution">
    <text evidence="1">The sequence shown here is derived from an EMBL/GenBank/DDBJ whole genome shotgun (WGS) entry which is preliminary data.</text>
</comment>